<sequence>MEEVGYYELNGSVRIHDLMLSSITQIPPLSDKYSLLAIVVQRPIGGFIVGYGQVYGHGPTYILNNGAWHYALRYFQGMRTTDRRHVNLTASTPDQAIQYDLGPFAMRGGQGRGRGAMLGPDPSLGGGMLEGVTVHGVITKNFSL</sequence>
<dbReference type="AlphaFoldDB" id="A0A699JZ98"/>
<comment type="caution">
    <text evidence="1">The sequence shown here is derived from an EMBL/GenBank/DDBJ whole genome shotgun (WGS) entry which is preliminary data.</text>
</comment>
<evidence type="ECO:0000313" key="1">
    <source>
        <dbReference type="EMBL" id="GFA67457.1"/>
    </source>
</evidence>
<proteinExistence type="predicted"/>
<organism evidence="1">
    <name type="scientific">Tanacetum cinerariifolium</name>
    <name type="common">Dalmatian daisy</name>
    <name type="synonym">Chrysanthemum cinerariifolium</name>
    <dbReference type="NCBI Taxonomy" id="118510"/>
    <lineage>
        <taxon>Eukaryota</taxon>
        <taxon>Viridiplantae</taxon>
        <taxon>Streptophyta</taxon>
        <taxon>Embryophyta</taxon>
        <taxon>Tracheophyta</taxon>
        <taxon>Spermatophyta</taxon>
        <taxon>Magnoliopsida</taxon>
        <taxon>eudicotyledons</taxon>
        <taxon>Gunneridae</taxon>
        <taxon>Pentapetalae</taxon>
        <taxon>asterids</taxon>
        <taxon>campanulids</taxon>
        <taxon>Asterales</taxon>
        <taxon>Asteraceae</taxon>
        <taxon>Asteroideae</taxon>
        <taxon>Anthemideae</taxon>
        <taxon>Anthemidinae</taxon>
        <taxon>Tanacetum</taxon>
    </lineage>
</organism>
<gene>
    <name evidence="1" type="ORF">Tci_639429</name>
</gene>
<reference evidence="1" key="1">
    <citation type="journal article" date="2019" name="Sci. Rep.">
        <title>Draft genome of Tanacetum cinerariifolium, the natural source of mosquito coil.</title>
        <authorList>
            <person name="Yamashiro T."/>
            <person name="Shiraishi A."/>
            <person name="Satake H."/>
            <person name="Nakayama K."/>
        </authorList>
    </citation>
    <scope>NUCLEOTIDE SEQUENCE</scope>
</reference>
<dbReference type="EMBL" id="BKCJ010466631">
    <property type="protein sequence ID" value="GFA67457.1"/>
    <property type="molecule type" value="Genomic_DNA"/>
</dbReference>
<protein>
    <submittedName>
        <fullName evidence="1">Uncharacterized protein</fullName>
    </submittedName>
</protein>
<name>A0A699JZ98_TANCI</name>
<accession>A0A699JZ98</accession>